<keyword evidence="2" id="KW-0238">DNA-binding</keyword>
<dbReference type="Pfam" id="PF07702">
    <property type="entry name" value="UTRA"/>
    <property type="match status" value="1"/>
</dbReference>
<dbReference type="CDD" id="cd07377">
    <property type="entry name" value="WHTH_GntR"/>
    <property type="match status" value="1"/>
</dbReference>
<evidence type="ECO:0000256" key="1">
    <source>
        <dbReference type="ARBA" id="ARBA00023015"/>
    </source>
</evidence>
<gene>
    <name evidence="6" type="primary">hutC</name>
    <name evidence="6" type="ORF">ACFQ33_04100</name>
</gene>
<evidence type="ECO:0000256" key="4">
    <source>
        <dbReference type="NCBIfam" id="TIGR02018"/>
    </source>
</evidence>
<dbReference type="SMART" id="SM00345">
    <property type="entry name" value="HTH_GNTR"/>
    <property type="match status" value="1"/>
</dbReference>
<evidence type="ECO:0000313" key="7">
    <source>
        <dbReference type="Proteomes" id="UP001597173"/>
    </source>
</evidence>
<dbReference type="SUPFAM" id="SSF64288">
    <property type="entry name" value="Chorismate lyase-like"/>
    <property type="match status" value="1"/>
</dbReference>
<dbReference type="Pfam" id="PF00392">
    <property type="entry name" value="GntR"/>
    <property type="match status" value="1"/>
</dbReference>
<dbReference type="NCBIfam" id="TIGR02018">
    <property type="entry name" value="his_ut_repres"/>
    <property type="match status" value="1"/>
</dbReference>
<dbReference type="Proteomes" id="UP001597173">
    <property type="component" value="Unassembled WGS sequence"/>
</dbReference>
<dbReference type="Gene3D" id="3.40.1410.10">
    <property type="entry name" value="Chorismate lyase-like"/>
    <property type="match status" value="1"/>
</dbReference>
<evidence type="ECO:0000256" key="2">
    <source>
        <dbReference type="ARBA" id="ARBA00023125"/>
    </source>
</evidence>
<dbReference type="PANTHER" id="PTHR44846:SF16">
    <property type="entry name" value="TRANSCRIPTIONAL REGULATOR PHNF-RELATED"/>
    <property type="match status" value="1"/>
</dbReference>
<feature type="domain" description="HTH gntR-type" evidence="5">
    <location>
        <begin position="15"/>
        <end position="83"/>
    </location>
</feature>
<dbReference type="RefSeq" id="WP_374837130.1">
    <property type="nucleotide sequence ID" value="NZ_JBHEEW010000004.1"/>
</dbReference>
<organism evidence="6 7">
    <name type="scientific">Mycoplana ramosa</name>
    <name type="common">Mycoplana bullata</name>
    <dbReference type="NCBI Taxonomy" id="40837"/>
    <lineage>
        <taxon>Bacteria</taxon>
        <taxon>Pseudomonadati</taxon>
        <taxon>Pseudomonadota</taxon>
        <taxon>Alphaproteobacteria</taxon>
        <taxon>Hyphomicrobiales</taxon>
        <taxon>Rhizobiaceae</taxon>
        <taxon>Mycoplana</taxon>
    </lineage>
</organism>
<dbReference type="InterPro" id="IPR036388">
    <property type="entry name" value="WH-like_DNA-bd_sf"/>
</dbReference>
<reference evidence="7" key="1">
    <citation type="journal article" date="2019" name="Int. J. Syst. Evol. Microbiol.">
        <title>The Global Catalogue of Microorganisms (GCM) 10K type strain sequencing project: providing services to taxonomists for standard genome sequencing and annotation.</title>
        <authorList>
            <consortium name="The Broad Institute Genomics Platform"/>
            <consortium name="The Broad Institute Genome Sequencing Center for Infectious Disease"/>
            <person name="Wu L."/>
            <person name="Ma J."/>
        </authorList>
    </citation>
    <scope>NUCLEOTIDE SEQUENCE [LARGE SCALE GENOMIC DNA]</scope>
    <source>
        <strain evidence="7">CCUG 55609</strain>
    </source>
</reference>
<dbReference type="PANTHER" id="PTHR44846">
    <property type="entry name" value="MANNOSYL-D-GLYCERATE TRANSPORT/METABOLISM SYSTEM REPRESSOR MNGR-RELATED"/>
    <property type="match status" value="1"/>
</dbReference>
<proteinExistence type="predicted"/>
<evidence type="ECO:0000313" key="6">
    <source>
        <dbReference type="EMBL" id="MFD1327071.1"/>
    </source>
</evidence>
<dbReference type="InterPro" id="IPR050679">
    <property type="entry name" value="Bact_HTH_transcr_reg"/>
</dbReference>
<name>A0ABW3YTU9_MYCRA</name>
<keyword evidence="3" id="KW-0804">Transcription</keyword>
<dbReference type="SUPFAM" id="SSF46785">
    <property type="entry name" value="Winged helix' DNA-binding domain"/>
    <property type="match status" value="1"/>
</dbReference>
<dbReference type="Gene3D" id="1.10.10.10">
    <property type="entry name" value="Winged helix-like DNA-binding domain superfamily/Winged helix DNA-binding domain"/>
    <property type="match status" value="1"/>
</dbReference>
<protein>
    <recommendedName>
        <fullName evidence="4">Histidine utilization repressor</fullName>
    </recommendedName>
</protein>
<keyword evidence="7" id="KW-1185">Reference proteome</keyword>
<evidence type="ECO:0000259" key="5">
    <source>
        <dbReference type="PROSITE" id="PS50949"/>
    </source>
</evidence>
<dbReference type="InterPro" id="IPR000524">
    <property type="entry name" value="Tscrpt_reg_HTH_GntR"/>
</dbReference>
<sequence>MDEIDAPAPPVLREPSLHRRILDEVEGKILSGEWPPGFRIPFEHELTEHYGCSRMTVNKAITELVKRGLIERRRKSGSFVTQPHAQSAVLEIHDIEAEVRSLGLPYRYERLARSERAAKAGDRKLLDLPAGAKLIELVALHHAGPRPFCLEERMINLQAVPEAVAEAFEAASAGQWLLGQVPWSAAEHRIRAVAAGQRVADALRIATGAACLVIERRTWSGGAYITHVRLTYPGESHELVAEFAPTHPKG</sequence>
<keyword evidence="1" id="KW-0805">Transcription regulation</keyword>
<comment type="caution">
    <text evidence="6">The sequence shown here is derived from an EMBL/GenBank/DDBJ whole genome shotgun (WGS) entry which is preliminary data.</text>
</comment>
<dbReference type="EMBL" id="JBHTNF010000001">
    <property type="protein sequence ID" value="MFD1327071.1"/>
    <property type="molecule type" value="Genomic_DNA"/>
</dbReference>
<evidence type="ECO:0000256" key="3">
    <source>
        <dbReference type="ARBA" id="ARBA00023163"/>
    </source>
</evidence>
<dbReference type="PRINTS" id="PR00035">
    <property type="entry name" value="HTHGNTR"/>
</dbReference>
<dbReference type="InterPro" id="IPR028978">
    <property type="entry name" value="Chorismate_lyase_/UTRA_dom_sf"/>
</dbReference>
<dbReference type="SMART" id="SM00866">
    <property type="entry name" value="UTRA"/>
    <property type="match status" value="1"/>
</dbReference>
<dbReference type="InterPro" id="IPR036390">
    <property type="entry name" value="WH_DNA-bd_sf"/>
</dbReference>
<dbReference type="InterPro" id="IPR011663">
    <property type="entry name" value="UTRA"/>
</dbReference>
<dbReference type="PROSITE" id="PS50949">
    <property type="entry name" value="HTH_GNTR"/>
    <property type="match status" value="1"/>
</dbReference>
<dbReference type="InterPro" id="IPR010248">
    <property type="entry name" value="His_ut_repres"/>
</dbReference>
<accession>A0ABW3YTU9</accession>